<protein>
    <recommendedName>
        <fullName evidence="1">Reverse transcriptase domain-containing protein</fullName>
    </recommendedName>
</protein>
<dbReference type="OrthoDB" id="1002131at2759"/>
<dbReference type="Pfam" id="PF00078">
    <property type="entry name" value="RVT_1"/>
    <property type="match status" value="1"/>
</dbReference>
<dbReference type="InterPro" id="IPR000477">
    <property type="entry name" value="RT_dom"/>
</dbReference>
<accession>A0A6D2HVF0</accession>
<dbReference type="PANTHER" id="PTHR33116:SF70">
    <property type="entry name" value="NON-LTR RETROELEMENT REVERSE TRANSCRIPTASE-LIKE PROTEIN"/>
    <property type="match status" value="1"/>
</dbReference>
<dbReference type="PANTHER" id="PTHR33116">
    <property type="entry name" value="REVERSE TRANSCRIPTASE ZINC-BINDING DOMAIN-CONTAINING PROTEIN-RELATED-RELATED"/>
    <property type="match status" value="1"/>
</dbReference>
<feature type="domain" description="Reverse transcriptase" evidence="1">
    <location>
        <begin position="306"/>
        <end position="565"/>
    </location>
</feature>
<dbReference type="InterPro" id="IPR043502">
    <property type="entry name" value="DNA/RNA_pol_sf"/>
</dbReference>
<proteinExistence type="predicted"/>
<dbReference type="AlphaFoldDB" id="A0A6D2HVF0"/>
<dbReference type="SUPFAM" id="SSF56672">
    <property type="entry name" value="DNA/RNA polymerases"/>
    <property type="match status" value="1"/>
</dbReference>
<comment type="caution">
    <text evidence="2">The sequence shown here is derived from an EMBL/GenBank/DDBJ whole genome shotgun (WGS) entry which is preliminary data.</text>
</comment>
<dbReference type="Proteomes" id="UP000467841">
    <property type="component" value="Unassembled WGS sequence"/>
</dbReference>
<name>A0A6D2HVF0_9BRAS</name>
<evidence type="ECO:0000313" key="3">
    <source>
        <dbReference type="Proteomes" id="UP000467841"/>
    </source>
</evidence>
<evidence type="ECO:0000313" key="2">
    <source>
        <dbReference type="EMBL" id="CAA7019727.1"/>
    </source>
</evidence>
<dbReference type="EMBL" id="CACVBM020000477">
    <property type="protein sequence ID" value="CAA7019727.1"/>
    <property type="molecule type" value="Genomic_DNA"/>
</dbReference>
<organism evidence="2 3">
    <name type="scientific">Microthlaspi erraticum</name>
    <dbReference type="NCBI Taxonomy" id="1685480"/>
    <lineage>
        <taxon>Eukaryota</taxon>
        <taxon>Viridiplantae</taxon>
        <taxon>Streptophyta</taxon>
        <taxon>Embryophyta</taxon>
        <taxon>Tracheophyta</taxon>
        <taxon>Spermatophyta</taxon>
        <taxon>Magnoliopsida</taxon>
        <taxon>eudicotyledons</taxon>
        <taxon>Gunneridae</taxon>
        <taxon>Pentapetalae</taxon>
        <taxon>rosids</taxon>
        <taxon>malvids</taxon>
        <taxon>Brassicales</taxon>
        <taxon>Brassicaceae</taxon>
        <taxon>Coluteocarpeae</taxon>
        <taxon>Microthlaspi</taxon>
    </lineage>
</organism>
<evidence type="ECO:0000259" key="1">
    <source>
        <dbReference type="PROSITE" id="PS50878"/>
    </source>
</evidence>
<sequence>MGFRGGKFTWKRGRMERTFLAKRLDRLLCCAQTRLTWQEATVTHLSFLSSDHAPLYVQLSPVSASDPKRRPFRFKAAWLQHPNFKELVSTSWKGNHGTNAALVELRKVLIRLNKEVFGDVVRRKEYLLWEINEVQDALERGPSDTLLAREDVLIKELDVVLEQEEMLWFQKSREKWIPLGDRNTRFFHTSTVIRRHKNIIDMLKKEDGNWTADAQEMESLAISYFKLLYSMEDVEAVVDKLPANGFAQLFREEKNHLHRGFSALEVESAVRSMGRYKAPGPDGFQPVFYQSCWDTVGSSVTRFVLDFFATWDLPPGTNDVLLVLIAKVSKPESITQFRPISLCNVIFKTITKTLVERLKAVVSKLIGPAQASIIPGRLSTDNIVLVQEAVHSVRRKKGRGGWMLLKLDLEKAYDRIRWDILEDTLNAVGFNDTWIQWIMRCVSGPVMNLLWNGEKTEAFTPLRGLRQGDPISPYLFVLCMERLCHMIESASRQKVSLEKSTIFFSGNVSWELEQSISKASGIRSSHDLEKYLGMHVLHKRLNKNTFGEVLERVSAKLAGWKSCTLSMAGRLTLTKSVLSSVPVHSMSFILLPKSTLASLDKISRSFLWGSTAEKKKQHLVSWKKVYLPKAEGGLGIQTSKDMNLAMIAKVGWRLLQEEESLWARVMWKKYRVGDIHDPSWLLPKSSWSVLWKGVVRGLKEVVWPGHYWVAGDGENIKFWTDNWISEEPLVNSATGNLPVEARSWLVKDVWRDGVGWDIPKLSLYLPYHVVLELMAVVLDHVTGARDRLAWKGSSNG</sequence>
<dbReference type="CDD" id="cd01650">
    <property type="entry name" value="RT_nLTR_like"/>
    <property type="match status" value="1"/>
</dbReference>
<gene>
    <name evidence="2" type="ORF">MERR_LOCUS6962</name>
</gene>
<dbReference type="PROSITE" id="PS50878">
    <property type="entry name" value="RT_POL"/>
    <property type="match status" value="1"/>
</dbReference>
<keyword evidence="3" id="KW-1185">Reference proteome</keyword>
<reference evidence="2" key="1">
    <citation type="submission" date="2020-01" db="EMBL/GenBank/DDBJ databases">
        <authorList>
            <person name="Mishra B."/>
        </authorList>
    </citation>
    <scope>NUCLEOTIDE SEQUENCE [LARGE SCALE GENOMIC DNA]</scope>
</reference>